<dbReference type="PANTHER" id="PTHR43679">
    <property type="entry name" value="OCTANOYLTRANSFERASE LIPM-RELATED"/>
    <property type="match status" value="1"/>
</dbReference>
<evidence type="ECO:0000313" key="6">
    <source>
        <dbReference type="Proteomes" id="UP000199095"/>
    </source>
</evidence>
<evidence type="ECO:0000313" key="5">
    <source>
        <dbReference type="EMBL" id="SET22713.1"/>
    </source>
</evidence>
<dbReference type="InterPro" id="IPR050664">
    <property type="entry name" value="Octanoyltrans_LipM/LipL"/>
</dbReference>
<dbReference type="PROSITE" id="PS51733">
    <property type="entry name" value="BPL_LPL_CATALYTIC"/>
    <property type="match status" value="1"/>
</dbReference>
<proteinExistence type="inferred from homology"/>
<dbReference type="InterPro" id="IPR024897">
    <property type="entry name" value="LipL"/>
</dbReference>
<organism evidence="5 6">
    <name type="scientific">Salinibacillus kushneri</name>
    <dbReference type="NCBI Taxonomy" id="237682"/>
    <lineage>
        <taxon>Bacteria</taxon>
        <taxon>Bacillati</taxon>
        <taxon>Bacillota</taxon>
        <taxon>Bacilli</taxon>
        <taxon>Bacillales</taxon>
        <taxon>Bacillaceae</taxon>
        <taxon>Salinibacillus</taxon>
    </lineage>
</organism>
<feature type="domain" description="BPL/LPL catalytic" evidence="4">
    <location>
        <begin position="43"/>
        <end position="227"/>
    </location>
</feature>
<evidence type="ECO:0000259" key="4">
    <source>
        <dbReference type="PROSITE" id="PS51733"/>
    </source>
</evidence>
<evidence type="ECO:0000256" key="1">
    <source>
        <dbReference type="ARBA" id="ARBA00022679"/>
    </source>
</evidence>
<dbReference type="InterPro" id="IPR045864">
    <property type="entry name" value="aa-tRNA-synth_II/BPL/LPL"/>
</dbReference>
<dbReference type="EC" id="2.3.1.204" evidence="3"/>
<dbReference type="Proteomes" id="UP000199095">
    <property type="component" value="Unassembled WGS sequence"/>
</dbReference>
<dbReference type="CDD" id="cd16443">
    <property type="entry name" value="LplA"/>
    <property type="match status" value="1"/>
</dbReference>
<dbReference type="SUPFAM" id="SSF55681">
    <property type="entry name" value="Class II aaRS and biotin synthetases"/>
    <property type="match status" value="1"/>
</dbReference>
<protein>
    <recommendedName>
        <fullName evidence="3">Octanoyl-[GcvH]:protein N-octanoyltransferase</fullName>
        <ecNumber evidence="3">2.3.1.204</ecNumber>
    </recommendedName>
    <alternativeName>
        <fullName evidence="3">Octanoyl-[GcvH]:E2 amidotransferase</fullName>
    </alternativeName>
</protein>
<dbReference type="PANTHER" id="PTHR43679:SF2">
    <property type="entry name" value="OCTANOYL-[GCVH]:PROTEIN N-OCTANOYLTRANSFERASE"/>
    <property type="match status" value="1"/>
</dbReference>
<dbReference type="GO" id="GO:0033819">
    <property type="term" value="F:lipoyl(octanoyl) transferase activity"/>
    <property type="evidence" value="ECO:0007669"/>
    <property type="project" value="InterPro"/>
</dbReference>
<keyword evidence="2 3" id="KW-0012">Acyltransferase</keyword>
<dbReference type="HAMAP" id="MF_02119">
    <property type="entry name" value="LipL"/>
    <property type="match status" value="1"/>
</dbReference>
<dbReference type="GO" id="GO:0009249">
    <property type="term" value="P:protein lipoylation"/>
    <property type="evidence" value="ECO:0007669"/>
    <property type="project" value="UniProtKB-UniRule"/>
</dbReference>
<feature type="site" description="Lowers pKa of active site Cys" evidence="3">
    <location>
        <position position="159"/>
    </location>
</feature>
<gene>
    <name evidence="3" type="primary">lipL</name>
    <name evidence="5" type="ORF">SAMN05421676_103276</name>
</gene>
<reference evidence="6" key="1">
    <citation type="submission" date="2016-10" db="EMBL/GenBank/DDBJ databases">
        <authorList>
            <person name="Varghese N."/>
            <person name="Submissions S."/>
        </authorList>
    </citation>
    <scope>NUCLEOTIDE SEQUENCE [LARGE SCALE GENOMIC DNA]</scope>
    <source>
        <strain evidence="6">CGMCC 1.3566</strain>
    </source>
</reference>
<name>A0A1I0CSJ8_9BACI</name>
<comment type="miscellaneous">
    <text evidence="3">The reaction proceeds via a thioester-linked acyl-enzyme intermediate.</text>
</comment>
<dbReference type="OrthoDB" id="2080934at2"/>
<dbReference type="Pfam" id="PF21948">
    <property type="entry name" value="LplA-B_cat"/>
    <property type="match status" value="1"/>
</dbReference>
<feature type="active site" description="Acyl-thioester intermediate" evidence="3">
    <location>
        <position position="147"/>
    </location>
</feature>
<dbReference type="AlphaFoldDB" id="A0A1I0CSJ8"/>
<dbReference type="STRING" id="237682.SAMN05421676_103276"/>
<comment type="similarity">
    <text evidence="3">Belongs to the octanoyltransferase LipL family.</text>
</comment>
<dbReference type="GO" id="GO:0009107">
    <property type="term" value="P:lipoate biosynthetic process"/>
    <property type="evidence" value="ECO:0007669"/>
    <property type="project" value="UniProtKB-UniRule"/>
</dbReference>
<sequence length="275" mass="31189">MYNLHPLLHFDKIRFIDQSLNINTSAMQSFATDDALCLSISSELSPLTARLWVHDRTVVLGIPDSRLPHLNKGISYLQKAGYHVVIRNSGGLAVVLDQGVLNLTFIFPDGKKLGIHEGYKAMVSFIEYLFSEEEEAFDVYEVKGSYCPGEYDISVNGRKFAGISQRRVKNGTAVQIYMCIEGSGAERAELVKEFYTKSLENEQVSYEYPAIQPETMASLSELLKKPLKVSDVRNKILYTLNEISSSIITQPLQGKELEWYTKRMKQMETRNEKVL</sequence>
<dbReference type="Gene3D" id="3.30.930.10">
    <property type="entry name" value="Bira Bifunctional Protein, Domain 2"/>
    <property type="match status" value="1"/>
</dbReference>
<comment type="pathway">
    <text evidence="3">Protein modification; protein lipoylation via endogenous pathway; protein N(6)-(lipoyl)lysine from octanoyl-[acyl-carrier-protein].</text>
</comment>
<comment type="catalytic activity">
    <reaction evidence="3">
        <text>N(6)-octanoyl-L-lysyl-[glycine-cleavage complex H protein] + L-lysyl-[lipoyl-carrier protein] = N(6)-octanoyl-L-lysyl-[lipoyl-carrier protein] + L-lysyl-[glycine-cleavage complex H protein]</text>
        <dbReference type="Rhea" id="RHEA:20213"/>
        <dbReference type="Rhea" id="RHEA-COMP:10500"/>
        <dbReference type="Rhea" id="RHEA-COMP:10501"/>
        <dbReference type="Rhea" id="RHEA-COMP:10503"/>
        <dbReference type="Rhea" id="RHEA-COMP:10504"/>
        <dbReference type="ChEBI" id="CHEBI:29969"/>
        <dbReference type="ChEBI" id="CHEBI:78809"/>
        <dbReference type="EC" id="2.3.1.204"/>
    </reaction>
</comment>
<keyword evidence="6" id="KW-1185">Reference proteome</keyword>
<accession>A0A1I0CSJ8</accession>
<dbReference type="EMBL" id="FOHJ01000003">
    <property type="protein sequence ID" value="SET22713.1"/>
    <property type="molecule type" value="Genomic_DNA"/>
</dbReference>
<evidence type="ECO:0000256" key="3">
    <source>
        <dbReference type="HAMAP-Rule" id="MF_02119"/>
    </source>
</evidence>
<dbReference type="InterPro" id="IPR004143">
    <property type="entry name" value="BPL_LPL_catalytic"/>
</dbReference>
<evidence type="ECO:0000256" key="2">
    <source>
        <dbReference type="ARBA" id="ARBA00023315"/>
    </source>
</evidence>
<dbReference type="RefSeq" id="WP_093133020.1">
    <property type="nucleotide sequence ID" value="NZ_FOHJ01000003.1"/>
</dbReference>
<keyword evidence="1 3" id="KW-0808">Transferase</keyword>
<comment type="function">
    <text evidence="3">Catalyzes the amidotransfer (transamidation) of the octanoyl moiety from octanoyl-GcvH to the lipoyl domain of the E2 subunit of lipoate-dependent enzymes.</text>
</comment>